<evidence type="ECO:0000256" key="1">
    <source>
        <dbReference type="ARBA" id="ARBA00022598"/>
    </source>
</evidence>
<dbReference type="PANTHER" id="PTHR43585">
    <property type="entry name" value="FUMIPYRROLE BIOSYNTHESIS PROTEIN C"/>
    <property type="match status" value="1"/>
</dbReference>
<gene>
    <name evidence="6" type="ORF">GCM10012287_41700</name>
</gene>
<dbReference type="PANTHER" id="PTHR43585:SF2">
    <property type="entry name" value="ATP-GRASP ENZYME FSQD"/>
    <property type="match status" value="1"/>
</dbReference>
<dbReference type="Pfam" id="PF13535">
    <property type="entry name" value="ATP-grasp_4"/>
    <property type="match status" value="1"/>
</dbReference>
<sequence>MDSMAPDSTPARPVKTAVIVDGYSTGTFLPPAFARLGIDVVHVHSTAEPMSTMLQPDLGAYRENFHCPDEAALERTAEALTALGPVAVLAGQEPGVPLADALSERLGLATNGTALSRARRDKYEMIEALRRAGVRCADQYRSSDPQALVEWAERAGSYPVVVKPLSSASTDHVYRCHDDAEVLAAARAVLGSTDIFDRPNTEALVQSFLEGTEYIVDTVSVDGGRYVCGVWEYEKQLLPGGKNVYDLDVLLEPDAAPVPELIAYVDSVLEALGIRHGPAHAEVIMTPDGPALVEIGARLNGNMNPGFHDACLGANQADLTALAYARPGEFTDRYAGLVYAPRAAAAVHSTSTESDGVVEAVDQDAVDRISALPSVYLAGVKLAAGKRIRPTADLLTSPMRIFMTAPDLAAIRADRDTIQSLKDEVYLVTTEVRRPSVLLLGTDKYVMQACLRHGVDAVVAWGAAGYDHGLAEVPEELNVLLVDDPKSPEAILMALHRAGLGDHRFDAVLTSDEWALVTAGLLAPRLGCRALDPVTAVYFRDKSLQKRKVAEAGIPAARVTVIEDVHDVSDVPWEYDKAVLKPVAGAATARTAAVDGPEALRTLSRRYRSDRTAQRTFVLEEYVGGDEWIADGFLHDGEVRFLAVGRYGAPCLTMIDEQTPLWLRHFDPKDETWAYDLAEPVVRRSLEVLGLRDGVFHMELFHDPGTDRLTFSECAARRGGALIHEQIQAKFGIHLGEAALLSALGREPAADVEHHPELFGTSYLKGRAGTLLSCPAPAELRALPGVEYARVEFPAGGTFLGDIDNTNHRMGQVLVSASTEEELQQRFEAVRAWFDERLVVAPQGVTGRELRAWGREQRPDADFRDALWP</sequence>
<keyword evidence="3 4" id="KW-0067">ATP-binding</keyword>
<dbReference type="Pfam" id="PF18603">
    <property type="entry name" value="LAL_C2"/>
    <property type="match status" value="1"/>
</dbReference>
<dbReference type="EMBL" id="BMMP01000014">
    <property type="protein sequence ID" value="GGO53931.1"/>
    <property type="molecule type" value="Genomic_DNA"/>
</dbReference>
<dbReference type="Gene3D" id="3.30.470.20">
    <property type="entry name" value="ATP-grasp fold, B domain"/>
    <property type="match status" value="2"/>
</dbReference>
<dbReference type="InterPro" id="IPR040570">
    <property type="entry name" value="LAL_C2"/>
</dbReference>
<dbReference type="InterPro" id="IPR011761">
    <property type="entry name" value="ATP-grasp"/>
</dbReference>
<name>A0ABQ2ML96_9ACTN</name>
<evidence type="ECO:0000256" key="2">
    <source>
        <dbReference type="ARBA" id="ARBA00022741"/>
    </source>
</evidence>
<feature type="domain" description="ATP-grasp" evidence="5">
    <location>
        <begin position="126"/>
        <end position="325"/>
    </location>
</feature>
<dbReference type="SUPFAM" id="SSF56059">
    <property type="entry name" value="Glutathione synthetase ATP-binding domain-like"/>
    <property type="match status" value="2"/>
</dbReference>
<evidence type="ECO:0000313" key="6">
    <source>
        <dbReference type="EMBL" id="GGO53931.1"/>
    </source>
</evidence>
<dbReference type="Proteomes" id="UP000631535">
    <property type="component" value="Unassembled WGS sequence"/>
</dbReference>
<proteinExistence type="predicted"/>
<keyword evidence="2 4" id="KW-0547">Nucleotide-binding</keyword>
<evidence type="ECO:0000313" key="7">
    <source>
        <dbReference type="Proteomes" id="UP000631535"/>
    </source>
</evidence>
<dbReference type="NCBIfam" id="NF005543">
    <property type="entry name" value="PRK07206.1"/>
    <property type="match status" value="1"/>
</dbReference>
<organism evidence="6 7">
    <name type="scientific">Streptomyces daqingensis</name>
    <dbReference type="NCBI Taxonomy" id="1472640"/>
    <lineage>
        <taxon>Bacteria</taxon>
        <taxon>Bacillati</taxon>
        <taxon>Actinomycetota</taxon>
        <taxon>Actinomycetes</taxon>
        <taxon>Kitasatosporales</taxon>
        <taxon>Streptomycetaceae</taxon>
        <taxon>Streptomyces</taxon>
    </lineage>
</organism>
<keyword evidence="1" id="KW-0436">Ligase</keyword>
<dbReference type="Gene3D" id="3.40.50.20">
    <property type="match status" value="1"/>
</dbReference>
<keyword evidence="7" id="KW-1185">Reference proteome</keyword>
<comment type="caution">
    <text evidence="6">The sequence shown here is derived from an EMBL/GenBank/DDBJ whole genome shotgun (WGS) entry which is preliminary data.</text>
</comment>
<feature type="domain" description="ATP-grasp" evidence="5">
    <location>
        <begin position="546"/>
        <end position="744"/>
    </location>
</feature>
<evidence type="ECO:0000259" key="5">
    <source>
        <dbReference type="PROSITE" id="PS50975"/>
    </source>
</evidence>
<reference evidence="7" key="1">
    <citation type="journal article" date="2019" name="Int. J. Syst. Evol. Microbiol.">
        <title>The Global Catalogue of Microorganisms (GCM) 10K type strain sequencing project: providing services to taxonomists for standard genome sequencing and annotation.</title>
        <authorList>
            <consortium name="The Broad Institute Genomics Platform"/>
            <consortium name="The Broad Institute Genome Sequencing Center for Infectious Disease"/>
            <person name="Wu L."/>
            <person name="Ma J."/>
        </authorList>
    </citation>
    <scope>NUCLEOTIDE SEQUENCE [LARGE SCALE GENOMIC DNA]</scope>
    <source>
        <strain evidence="7">CGMCC 4.7178</strain>
    </source>
</reference>
<protein>
    <recommendedName>
        <fullName evidence="5">ATP-grasp domain-containing protein</fullName>
    </recommendedName>
</protein>
<dbReference type="PROSITE" id="PS50975">
    <property type="entry name" value="ATP_GRASP"/>
    <property type="match status" value="2"/>
</dbReference>
<evidence type="ECO:0000256" key="4">
    <source>
        <dbReference type="PROSITE-ProRule" id="PRU00409"/>
    </source>
</evidence>
<evidence type="ECO:0000256" key="3">
    <source>
        <dbReference type="ARBA" id="ARBA00022840"/>
    </source>
</evidence>
<dbReference type="InterPro" id="IPR052032">
    <property type="entry name" value="ATP-dep_AA_Ligase"/>
</dbReference>
<accession>A0ABQ2ML96</accession>